<feature type="binding site" evidence="3">
    <location>
        <position position="107"/>
    </location>
    <ligand>
        <name>Cu cation</name>
        <dbReference type="ChEBI" id="CHEBI:23378"/>
    </ligand>
</feature>
<dbReference type="EMBL" id="QDEB01096257">
    <property type="protein sequence ID" value="RZC32560.1"/>
    <property type="molecule type" value="Genomic_DNA"/>
</dbReference>
<dbReference type="GO" id="GO:0005549">
    <property type="term" value="F:odorant binding"/>
    <property type="evidence" value="ECO:0007669"/>
    <property type="project" value="InterPro"/>
</dbReference>
<dbReference type="InterPro" id="IPR013766">
    <property type="entry name" value="Thioredoxin_domain"/>
</dbReference>
<keyword evidence="6" id="KW-0812">Transmembrane</keyword>
<feature type="non-terminal residue" evidence="8">
    <location>
        <position position="1"/>
    </location>
</feature>
<dbReference type="InterPro" id="IPR003782">
    <property type="entry name" value="SCO1/SenC"/>
</dbReference>
<dbReference type="FunFam" id="3.40.30.10:FF:000013">
    <property type="entry name" value="Blast:Protein SCO1 homolog, mitochondrial"/>
    <property type="match status" value="1"/>
</dbReference>
<feature type="binding site" evidence="3">
    <location>
        <position position="111"/>
    </location>
    <ligand>
        <name>Cu cation</name>
        <dbReference type="ChEBI" id="CHEBI:23378"/>
    </ligand>
</feature>
<dbReference type="InterPro" id="IPR006170">
    <property type="entry name" value="PBP/GOBP"/>
</dbReference>
<evidence type="ECO:0000259" key="7">
    <source>
        <dbReference type="PROSITE" id="PS51352"/>
    </source>
</evidence>
<dbReference type="Gene3D" id="3.40.30.10">
    <property type="entry name" value="Glutaredoxin"/>
    <property type="match status" value="1"/>
</dbReference>
<comment type="caution">
    <text evidence="8">The sequence shown here is derived from an EMBL/GenBank/DDBJ whole genome shotgun (WGS) entry which is preliminary data.</text>
</comment>
<dbReference type="PANTHER" id="PTHR12151:SF5">
    <property type="entry name" value="AT19154P"/>
    <property type="match status" value="1"/>
</dbReference>
<evidence type="ECO:0000256" key="5">
    <source>
        <dbReference type="SAM" id="MobiDB-lite"/>
    </source>
</evidence>
<organism evidence="8 9">
    <name type="scientific">Asbolus verrucosus</name>
    <name type="common">Desert ironclad beetle</name>
    <dbReference type="NCBI Taxonomy" id="1661398"/>
    <lineage>
        <taxon>Eukaryota</taxon>
        <taxon>Metazoa</taxon>
        <taxon>Ecdysozoa</taxon>
        <taxon>Arthropoda</taxon>
        <taxon>Hexapoda</taxon>
        <taxon>Insecta</taxon>
        <taxon>Pterygota</taxon>
        <taxon>Neoptera</taxon>
        <taxon>Endopterygota</taxon>
        <taxon>Coleoptera</taxon>
        <taxon>Polyphaga</taxon>
        <taxon>Cucujiformia</taxon>
        <taxon>Tenebrionidae</taxon>
        <taxon>Pimeliinae</taxon>
        <taxon>Asbolus</taxon>
    </lineage>
</organism>
<keyword evidence="4" id="KW-1015">Disulfide bond</keyword>
<keyword evidence="6" id="KW-1133">Transmembrane helix</keyword>
<evidence type="ECO:0000256" key="1">
    <source>
        <dbReference type="ARBA" id="ARBA00010996"/>
    </source>
</evidence>
<dbReference type="OrthoDB" id="270009at2759"/>
<dbReference type="InterPro" id="IPR036728">
    <property type="entry name" value="PBP_GOBP_sf"/>
</dbReference>
<dbReference type="CDD" id="cd23992">
    <property type="entry name" value="PBP_GOBP"/>
    <property type="match status" value="1"/>
</dbReference>
<reference evidence="8 9" key="1">
    <citation type="submission" date="2017-03" db="EMBL/GenBank/DDBJ databases">
        <title>Genome of the blue death feigning beetle - Asbolus verrucosus.</title>
        <authorList>
            <person name="Rider S.D."/>
        </authorList>
    </citation>
    <scope>NUCLEOTIDE SEQUENCE [LARGE SCALE GENOMIC DNA]</scope>
    <source>
        <strain evidence="8">Butters</strain>
        <tissue evidence="8">Head and leg muscle</tissue>
    </source>
</reference>
<dbReference type="GO" id="GO:0033617">
    <property type="term" value="P:mitochondrial respiratory chain complex IV assembly"/>
    <property type="evidence" value="ECO:0007669"/>
    <property type="project" value="TreeGrafter"/>
</dbReference>
<keyword evidence="9" id="KW-1185">Reference proteome</keyword>
<dbReference type="InterPro" id="IPR036249">
    <property type="entry name" value="Thioredoxin-like_sf"/>
</dbReference>
<dbReference type="AlphaFoldDB" id="A0A482VIJ9"/>
<dbReference type="PANTHER" id="PTHR12151">
    <property type="entry name" value="ELECTRON TRANSPORT PROTIN SCO1/SENC FAMILY MEMBER"/>
    <property type="match status" value="1"/>
</dbReference>
<accession>A0A482VIJ9</accession>
<evidence type="ECO:0000256" key="6">
    <source>
        <dbReference type="SAM" id="Phobius"/>
    </source>
</evidence>
<dbReference type="SUPFAM" id="SSF52833">
    <property type="entry name" value="Thioredoxin-like"/>
    <property type="match status" value="1"/>
</dbReference>
<dbReference type="STRING" id="1661398.A0A482VIJ9"/>
<dbReference type="Gene3D" id="1.10.238.20">
    <property type="entry name" value="Pheromone/general odorant binding protein domain"/>
    <property type="match status" value="1"/>
</dbReference>
<feature type="transmembrane region" description="Helical" evidence="6">
    <location>
        <begin position="33"/>
        <end position="53"/>
    </location>
</feature>
<proteinExistence type="inferred from homology"/>
<keyword evidence="2 3" id="KW-0186">Copper</keyword>
<dbReference type="GO" id="GO:0005739">
    <property type="term" value="C:mitochondrion"/>
    <property type="evidence" value="ECO:0007669"/>
    <property type="project" value="GOC"/>
</dbReference>
<sequence>TQNNLKKLNSRAFSDRPLPKQKEPGKGMGPISWRNLVITGVLGGGLLAFMYYIKKEKEEALMRERKRMLGKAKIGGYFELVDTNNKVRKSDDFLGQWMLIYFGFTHCPDICPDELEKMAAVIDDLDASKDVPRVQPIFISVDPNRDSPAVVGKYCAEFSPRLLGLTGSEEQVARACKAYRVYFSAGPKDKDSDYIVDHTIIMYLVDPDGQFVDYYGQNKSPAEIATSIKMSEQQMKAALKLVRNVCQPKFKTTDEQIDAMHKGDWNLEHNAQCYLWCILNMYKLITKENAFDWETGITTLTNQAPETLRVTAIQSVNNCKDSVKTPSDKCTAAYEIAHCIYLDNPEVNFMNIKYFLP</sequence>
<feature type="compositionally biased region" description="Basic and acidic residues" evidence="5">
    <location>
        <begin position="13"/>
        <end position="25"/>
    </location>
</feature>
<comment type="similarity">
    <text evidence="1">Belongs to the SCO1/2 family.</text>
</comment>
<dbReference type="Proteomes" id="UP000292052">
    <property type="component" value="Unassembled WGS sequence"/>
</dbReference>
<gene>
    <name evidence="8" type="ORF">BDFB_004543</name>
</gene>
<feature type="binding site" evidence="3">
    <location>
        <position position="198"/>
    </location>
    <ligand>
        <name>Cu cation</name>
        <dbReference type="ChEBI" id="CHEBI:23378"/>
    </ligand>
</feature>
<dbReference type="SMART" id="SM00708">
    <property type="entry name" value="PhBP"/>
    <property type="match status" value="1"/>
</dbReference>
<feature type="disulfide bond" description="Redox-active" evidence="4">
    <location>
        <begin position="107"/>
        <end position="111"/>
    </location>
</feature>
<evidence type="ECO:0000256" key="2">
    <source>
        <dbReference type="ARBA" id="ARBA00023008"/>
    </source>
</evidence>
<keyword evidence="3" id="KW-0479">Metal-binding</keyword>
<evidence type="ECO:0000313" key="9">
    <source>
        <dbReference type="Proteomes" id="UP000292052"/>
    </source>
</evidence>
<name>A0A482VIJ9_ASBVE</name>
<dbReference type="GO" id="GO:0046872">
    <property type="term" value="F:metal ion binding"/>
    <property type="evidence" value="ECO:0007669"/>
    <property type="project" value="UniProtKB-KW"/>
</dbReference>
<keyword evidence="6" id="KW-0472">Membrane</keyword>
<feature type="domain" description="Thioredoxin" evidence="7">
    <location>
        <begin position="69"/>
        <end position="240"/>
    </location>
</feature>
<evidence type="ECO:0000313" key="8">
    <source>
        <dbReference type="EMBL" id="RZC32560.1"/>
    </source>
</evidence>
<protein>
    <submittedName>
        <fullName evidence="8">SCO1-like, mitochondrial</fullName>
    </submittedName>
</protein>
<feature type="region of interest" description="Disordered" evidence="5">
    <location>
        <begin position="1"/>
        <end position="27"/>
    </location>
</feature>
<dbReference type="PROSITE" id="PS51352">
    <property type="entry name" value="THIOREDOXIN_2"/>
    <property type="match status" value="1"/>
</dbReference>
<dbReference type="SUPFAM" id="SSF47565">
    <property type="entry name" value="Insect pheromone/odorant-binding proteins"/>
    <property type="match status" value="1"/>
</dbReference>
<dbReference type="CDD" id="cd02968">
    <property type="entry name" value="SCO"/>
    <property type="match status" value="1"/>
</dbReference>
<evidence type="ECO:0000256" key="3">
    <source>
        <dbReference type="PIRSR" id="PIRSR603782-1"/>
    </source>
</evidence>
<dbReference type="Pfam" id="PF01395">
    <property type="entry name" value="PBP_GOBP"/>
    <property type="match status" value="1"/>
</dbReference>
<dbReference type="Pfam" id="PF02630">
    <property type="entry name" value="SCO1-SenC"/>
    <property type="match status" value="1"/>
</dbReference>
<evidence type="ECO:0000256" key="4">
    <source>
        <dbReference type="PIRSR" id="PIRSR603782-2"/>
    </source>
</evidence>